<sequence length="35" mass="4006">MVYIGGYGPVKMTGTLLLTYKISKKFSKNNFTYQI</sequence>
<reference evidence="1 2" key="1">
    <citation type="submission" date="2019-06" db="EMBL/GenBank/DDBJ databases">
        <title>Sorghum-associated microbial communities from plants grown in Nebraska, USA.</title>
        <authorList>
            <person name="Schachtman D."/>
        </authorList>
    </citation>
    <scope>NUCLEOTIDE SEQUENCE [LARGE SCALE GENOMIC DNA]</scope>
    <source>
        <strain evidence="1 2">1209</strain>
    </source>
</reference>
<keyword evidence="2" id="KW-1185">Reference proteome</keyword>
<gene>
    <name evidence="1" type="ORF">FHW36_1011606</name>
</gene>
<proteinExistence type="predicted"/>
<comment type="caution">
    <text evidence="1">The sequence shown here is derived from an EMBL/GenBank/DDBJ whole genome shotgun (WGS) entry which is preliminary data.</text>
</comment>
<name>A0A561Q5N3_9BACT</name>
<evidence type="ECO:0000313" key="2">
    <source>
        <dbReference type="Proteomes" id="UP000320811"/>
    </source>
</evidence>
<dbReference type="EMBL" id="VIWO01000001">
    <property type="protein sequence ID" value="TWF45675.1"/>
    <property type="molecule type" value="Genomic_DNA"/>
</dbReference>
<protein>
    <submittedName>
        <fullName evidence="1">Uncharacterized protein</fullName>
    </submittedName>
</protein>
<dbReference type="Proteomes" id="UP000320811">
    <property type="component" value="Unassembled WGS sequence"/>
</dbReference>
<dbReference type="AlphaFoldDB" id="A0A561Q5N3"/>
<evidence type="ECO:0000313" key="1">
    <source>
        <dbReference type="EMBL" id="TWF45675.1"/>
    </source>
</evidence>
<accession>A0A561Q5N3</accession>
<organism evidence="1 2">
    <name type="scientific">Chitinophaga polysaccharea</name>
    <dbReference type="NCBI Taxonomy" id="1293035"/>
    <lineage>
        <taxon>Bacteria</taxon>
        <taxon>Pseudomonadati</taxon>
        <taxon>Bacteroidota</taxon>
        <taxon>Chitinophagia</taxon>
        <taxon>Chitinophagales</taxon>
        <taxon>Chitinophagaceae</taxon>
        <taxon>Chitinophaga</taxon>
    </lineage>
</organism>